<dbReference type="Pfam" id="PF01497">
    <property type="entry name" value="Peripla_BP_2"/>
    <property type="match status" value="1"/>
</dbReference>
<dbReference type="AlphaFoldDB" id="A0A8E7EJV7"/>
<dbReference type="Proteomes" id="UP000680656">
    <property type="component" value="Chromosome"/>
</dbReference>
<dbReference type="Gene3D" id="3.40.50.1980">
    <property type="entry name" value="Nitrogenase molybdenum iron protein domain"/>
    <property type="match status" value="2"/>
</dbReference>
<organism evidence="2 3">
    <name type="scientific">Methanospirillum purgamenti</name>
    <dbReference type="NCBI Taxonomy" id="2834276"/>
    <lineage>
        <taxon>Archaea</taxon>
        <taxon>Methanobacteriati</taxon>
        <taxon>Methanobacteriota</taxon>
        <taxon>Stenosarchaea group</taxon>
        <taxon>Methanomicrobia</taxon>
        <taxon>Methanomicrobiales</taxon>
        <taxon>Methanospirillaceae</taxon>
        <taxon>Methanospirillum</taxon>
    </lineage>
</organism>
<dbReference type="PANTHER" id="PTHR30535">
    <property type="entry name" value="VITAMIN B12-BINDING PROTEIN"/>
    <property type="match status" value="1"/>
</dbReference>
<name>A0A8E7EJV7_9EURY</name>
<evidence type="ECO:0000259" key="1">
    <source>
        <dbReference type="PROSITE" id="PS50983"/>
    </source>
</evidence>
<dbReference type="PANTHER" id="PTHR30535:SF34">
    <property type="entry name" value="MOLYBDATE-BINDING PROTEIN MOLA"/>
    <property type="match status" value="1"/>
</dbReference>
<accession>A0A8E7EJV7</accession>
<dbReference type="EMBL" id="CP075546">
    <property type="protein sequence ID" value="QVV88860.1"/>
    <property type="molecule type" value="Genomic_DNA"/>
</dbReference>
<sequence length="410" mass="45298">MSKKIVLRARLLVALMVLGLIFGAVDASSQDFGDKMSSITLTVYGNANGDLVIDEQDIDYINGIIAGNKEKTILADANLDGVISEDDIKQIQAIMDHTATKLHYVDIDGQDSSVTLPVESIVVSYTKYAEIVRVLGAADKIIGIDDAIAKYPTFFPELCNLPSFGDRFKPDAEKILALKPDVFYTGTRNSYDPELENKLAGIDVVRLPSWESGKTISGILVLSYILGKEDKAYEYLKWHDDILHDIQTRVGAIPEDEKVTVLLDSVGNKARGVGSGDLENSEIAGAVNIGRELDEGIYPVYDTEWAIQKDPDHIISIITAGYNANITPLKERLDLVKDTFRVTSSAKNDNIHVLAFDITNGASYLVSIAYEAKWFYPELFEDLNPQKIHQDYIDRFCGISLDVSNYGFAL</sequence>
<keyword evidence="3" id="KW-1185">Reference proteome</keyword>
<reference evidence="2 3" key="1">
    <citation type="submission" date="2021-05" db="EMBL/GenBank/DDBJ databases">
        <title>A novel Methanospirillum isolate from a pyrite-forming mixed culture.</title>
        <authorList>
            <person name="Bunk B."/>
            <person name="Sproer C."/>
            <person name="Spring S."/>
            <person name="Pester M."/>
        </authorList>
    </citation>
    <scope>NUCLEOTIDE SEQUENCE [LARGE SCALE GENOMIC DNA]</scope>
    <source>
        <strain evidence="2 3">J.3.6.1-F.2.7.3</strain>
    </source>
</reference>
<protein>
    <submittedName>
        <fullName evidence="2">ABC transporter substrate-binding protein</fullName>
    </submittedName>
</protein>
<dbReference type="InterPro" id="IPR050902">
    <property type="entry name" value="ABC_Transporter_SBP"/>
</dbReference>
<dbReference type="KEGG" id="mrtj:KHC33_16395"/>
<dbReference type="SUPFAM" id="SSF53807">
    <property type="entry name" value="Helical backbone' metal receptor"/>
    <property type="match status" value="1"/>
</dbReference>
<dbReference type="GeneID" id="65567179"/>
<proteinExistence type="predicted"/>
<feature type="domain" description="Fe/B12 periplasmic-binding" evidence="1">
    <location>
        <begin position="120"/>
        <end position="383"/>
    </location>
</feature>
<evidence type="ECO:0000313" key="3">
    <source>
        <dbReference type="Proteomes" id="UP000680656"/>
    </source>
</evidence>
<gene>
    <name evidence="2" type="ORF">KHC33_16395</name>
</gene>
<dbReference type="InterPro" id="IPR002491">
    <property type="entry name" value="ABC_transptr_periplasmic_BD"/>
</dbReference>
<dbReference type="PROSITE" id="PS50983">
    <property type="entry name" value="FE_B12_PBP"/>
    <property type="match status" value="1"/>
</dbReference>
<evidence type="ECO:0000313" key="2">
    <source>
        <dbReference type="EMBL" id="QVV88860.1"/>
    </source>
</evidence>
<dbReference type="RefSeq" id="WP_214419663.1">
    <property type="nucleotide sequence ID" value="NZ_CP075546.1"/>
</dbReference>